<proteinExistence type="predicted"/>
<keyword evidence="2" id="KW-1185">Reference proteome</keyword>
<dbReference type="OrthoDB" id="6373008at2759"/>
<organism evidence="1 2">
    <name type="scientific">Penaeus vannamei</name>
    <name type="common">Whiteleg shrimp</name>
    <name type="synonym">Litopenaeus vannamei</name>
    <dbReference type="NCBI Taxonomy" id="6689"/>
    <lineage>
        <taxon>Eukaryota</taxon>
        <taxon>Metazoa</taxon>
        <taxon>Ecdysozoa</taxon>
        <taxon>Arthropoda</taxon>
        <taxon>Crustacea</taxon>
        <taxon>Multicrustacea</taxon>
        <taxon>Malacostraca</taxon>
        <taxon>Eumalacostraca</taxon>
        <taxon>Eucarida</taxon>
        <taxon>Decapoda</taxon>
        <taxon>Dendrobranchiata</taxon>
        <taxon>Penaeoidea</taxon>
        <taxon>Penaeidae</taxon>
        <taxon>Penaeus</taxon>
    </lineage>
</organism>
<evidence type="ECO:0000313" key="1">
    <source>
        <dbReference type="EMBL" id="ROT81943.1"/>
    </source>
</evidence>
<name>A0A423TZQ4_PENVA</name>
<evidence type="ECO:0000313" key="2">
    <source>
        <dbReference type="Proteomes" id="UP000283509"/>
    </source>
</evidence>
<dbReference type="AlphaFoldDB" id="A0A423TZQ4"/>
<comment type="caution">
    <text evidence="1">The sequence shown here is derived from an EMBL/GenBank/DDBJ whole genome shotgun (WGS) entry which is preliminary data.</text>
</comment>
<accession>A0A423TZQ4</accession>
<dbReference type="EMBL" id="QCYY01000903">
    <property type="protein sequence ID" value="ROT81943.1"/>
    <property type="molecule type" value="Genomic_DNA"/>
</dbReference>
<reference evidence="1 2" key="2">
    <citation type="submission" date="2019-01" db="EMBL/GenBank/DDBJ databases">
        <title>The decoding of complex shrimp genome reveals the adaptation for benthos swimmer, frequently molting mechanism and breeding impact on genome.</title>
        <authorList>
            <person name="Sun Y."/>
            <person name="Gao Y."/>
            <person name="Yu Y."/>
        </authorList>
    </citation>
    <scope>NUCLEOTIDE SEQUENCE [LARGE SCALE GENOMIC DNA]</scope>
    <source>
        <tissue evidence="1">Muscle</tissue>
    </source>
</reference>
<protein>
    <submittedName>
        <fullName evidence="1">Uncharacterized protein</fullName>
    </submittedName>
</protein>
<dbReference type="Proteomes" id="UP000283509">
    <property type="component" value="Unassembled WGS sequence"/>
</dbReference>
<reference evidence="1 2" key="1">
    <citation type="submission" date="2018-04" db="EMBL/GenBank/DDBJ databases">
        <authorList>
            <person name="Zhang X."/>
            <person name="Yuan J."/>
            <person name="Li F."/>
            <person name="Xiang J."/>
        </authorList>
    </citation>
    <scope>NUCLEOTIDE SEQUENCE [LARGE SCALE GENOMIC DNA]</scope>
    <source>
        <tissue evidence="1">Muscle</tissue>
    </source>
</reference>
<sequence>MQCNATGGYCNHKCMDDELALSGLCKYDNCSCCVKDPCPDLNMQCNATGGYCNHECKSDEVALSGLCRYDNCSCCVKDTEPCPDLDLQCHARHGYCNHTCLPDEMALSGFCKYDNCSCCVRGTTDPCPDLNMQCNATGGYCHRECQSGEVALTGLCAHENCSCCVKETGVEIAANPKSYFASIVVVEKGAGVDVVVEEVVEVVVDTTAGLSSTQQRQDPWRQRPARPISFLPQETLQWPPISAQTIECHDVAGNCSKGCEGALSPLEGRCHDGCVCCVQSEALARSPILARLRSAVPSLTVTATRHARMMRFLCLTSVMRKTVLVVSKRSASKANAAIMPEGDATGLAAMEKLQKKVFVLETAFAASKTSAQSPKCQALDGRCVESCEADELAVPWLCGGENCTCCVKNNCNQTKCCEAFGGSCGKMCYEGEEPIEGVCEGACQCCAKAPCEQSNCCNVLGGRCNATCGRGERAVEGVCHGEHCLCCVPDEPTTCPDSTMCRDVGGRCDVSCGGDEQVLEGVECRGGGCVCCVQGTVCPERDIATPPANSVKLHWSGNAPSSTVYAAPKESAYSSSQSRACRPASAGLRAGHVRSTAVDQTSCHGQTFALIHNAHVA</sequence>
<gene>
    <name evidence="1" type="ORF">C7M84_024888</name>
</gene>